<accession>E8LEE9</accession>
<evidence type="ECO:0000313" key="2">
    <source>
        <dbReference type="Proteomes" id="UP000004923"/>
    </source>
</evidence>
<proteinExistence type="predicted"/>
<evidence type="ECO:0000313" key="1">
    <source>
        <dbReference type="EMBL" id="EFY04749.1"/>
    </source>
</evidence>
<gene>
    <name evidence="1" type="ORF">HMPREF9443_01233</name>
</gene>
<protein>
    <submittedName>
        <fullName evidence="1">Uncharacterized protein</fullName>
    </submittedName>
</protein>
<dbReference type="InterPro" id="IPR007488">
    <property type="entry name" value="DUF535"/>
</dbReference>
<name>E8LEE9_9FIRM</name>
<dbReference type="Proteomes" id="UP000004923">
    <property type="component" value="Unassembled WGS sequence"/>
</dbReference>
<reference evidence="1 2" key="1">
    <citation type="submission" date="2011-01" db="EMBL/GenBank/DDBJ databases">
        <authorList>
            <person name="Weinstock G."/>
            <person name="Sodergren E."/>
            <person name="Clifton S."/>
            <person name="Fulton L."/>
            <person name="Fulton B."/>
            <person name="Courtney L."/>
            <person name="Fronick C."/>
            <person name="Harrison M."/>
            <person name="Strong C."/>
            <person name="Farmer C."/>
            <person name="Delahaunty K."/>
            <person name="Markovic C."/>
            <person name="Hall O."/>
            <person name="Minx P."/>
            <person name="Tomlinson C."/>
            <person name="Mitreva M."/>
            <person name="Hou S."/>
            <person name="Chen J."/>
            <person name="Wollam A."/>
            <person name="Pepin K.H."/>
            <person name="Johnson M."/>
            <person name="Bhonagiri V."/>
            <person name="Zhang X."/>
            <person name="Suruliraj S."/>
            <person name="Warren W."/>
            <person name="Chinwalla A."/>
            <person name="Mardis E.R."/>
            <person name="Wilson R.K."/>
        </authorList>
    </citation>
    <scope>NUCLEOTIDE SEQUENCE [LARGE SCALE GENOMIC DNA]</scope>
    <source>
        <strain evidence="1 2">YIT 12067</strain>
    </source>
</reference>
<comment type="caution">
    <text evidence="1">The sequence shown here is derived from an EMBL/GenBank/DDBJ whole genome shotgun (WGS) entry which is preliminary data.</text>
</comment>
<dbReference type="AlphaFoldDB" id="E8LEE9"/>
<sequence>MEKNILEYVGKSLYQTHILKEMKRYVVFRARCAMHSNSIEGLLKFFDANSNRQAWLQGAPALLEQTTRAFFIKAQLGMNV</sequence>
<dbReference type="EMBL" id="AEVN01000051">
    <property type="protein sequence ID" value="EFY04749.1"/>
    <property type="molecule type" value="Genomic_DNA"/>
</dbReference>
<dbReference type="Pfam" id="PF04393">
    <property type="entry name" value="DUF535"/>
    <property type="match status" value="1"/>
</dbReference>
<dbReference type="HOGENOM" id="CLU_2586649_0_0_9"/>
<organism evidence="1 2">
    <name type="scientific">Phascolarctobacterium succinatutens YIT 12067</name>
    <dbReference type="NCBI Taxonomy" id="626939"/>
    <lineage>
        <taxon>Bacteria</taxon>
        <taxon>Bacillati</taxon>
        <taxon>Bacillota</taxon>
        <taxon>Negativicutes</taxon>
        <taxon>Acidaminococcales</taxon>
        <taxon>Acidaminococcaceae</taxon>
        <taxon>Phascolarctobacterium</taxon>
    </lineage>
</organism>
<keyword evidence="2" id="KW-1185">Reference proteome</keyword>